<dbReference type="Pfam" id="PF11721">
    <property type="entry name" value="Malectin"/>
    <property type="match status" value="1"/>
</dbReference>
<dbReference type="GO" id="GO:0030246">
    <property type="term" value="F:carbohydrate binding"/>
    <property type="evidence" value="ECO:0007669"/>
    <property type="project" value="InterPro"/>
</dbReference>
<reference evidence="11" key="1">
    <citation type="submission" date="2016-11" db="UniProtKB">
        <authorList>
            <consortium name="WormBaseParasite"/>
        </authorList>
    </citation>
    <scope>IDENTIFICATION</scope>
</reference>
<keyword evidence="6" id="KW-1133">Transmembrane helix</keyword>
<evidence type="ECO:0000256" key="3">
    <source>
        <dbReference type="ARBA" id="ARBA00022692"/>
    </source>
</evidence>
<dbReference type="AlphaFoldDB" id="A0A1I8I1F7"/>
<evidence type="ECO:0000256" key="7">
    <source>
        <dbReference type="ARBA" id="ARBA00023136"/>
    </source>
</evidence>
<keyword evidence="9" id="KW-0119">Carbohydrate metabolism</keyword>
<dbReference type="Gene3D" id="2.60.120.430">
    <property type="entry name" value="Galactose-binding lectin"/>
    <property type="match status" value="1"/>
</dbReference>
<organism evidence="10 11">
    <name type="scientific">Macrostomum lignano</name>
    <dbReference type="NCBI Taxonomy" id="282301"/>
    <lineage>
        <taxon>Eukaryota</taxon>
        <taxon>Metazoa</taxon>
        <taxon>Spiralia</taxon>
        <taxon>Lophotrochozoa</taxon>
        <taxon>Platyhelminthes</taxon>
        <taxon>Rhabditophora</taxon>
        <taxon>Macrostomorpha</taxon>
        <taxon>Macrostomida</taxon>
        <taxon>Macrostomidae</taxon>
        <taxon>Macrostomum</taxon>
    </lineage>
</organism>
<accession>A0A1I8I1F7</accession>
<comment type="similarity">
    <text evidence="2">Belongs to the malectin family.</text>
</comment>
<evidence type="ECO:0000313" key="11">
    <source>
        <dbReference type="WBParaSite" id="maker-uti_cns_0009213-snap-gene-0.3-mRNA-1"/>
    </source>
</evidence>
<proteinExistence type="inferred from homology"/>
<keyword evidence="10" id="KW-1185">Reference proteome</keyword>
<evidence type="ECO:0000256" key="6">
    <source>
        <dbReference type="ARBA" id="ARBA00022989"/>
    </source>
</evidence>
<name>A0A1I8I1F7_9PLAT</name>
<evidence type="ECO:0000256" key="4">
    <source>
        <dbReference type="ARBA" id="ARBA00022729"/>
    </source>
</evidence>
<dbReference type="PANTHER" id="PTHR13460:SF0">
    <property type="entry name" value="MALECTIN"/>
    <property type="match status" value="1"/>
</dbReference>
<dbReference type="InterPro" id="IPR021720">
    <property type="entry name" value="Malectin_dom"/>
</dbReference>
<dbReference type="GO" id="GO:0005789">
    <property type="term" value="C:endoplasmic reticulum membrane"/>
    <property type="evidence" value="ECO:0007669"/>
    <property type="project" value="UniProtKB-SubCell"/>
</dbReference>
<dbReference type="InterPro" id="IPR039155">
    <property type="entry name" value="MLEC"/>
</dbReference>
<dbReference type="STRING" id="282301.A0A1I8I1F7"/>
<dbReference type="OrthoDB" id="10013439at2759"/>
<evidence type="ECO:0000256" key="9">
    <source>
        <dbReference type="ARBA" id="ARBA00023277"/>
    </source>
</evidence>
<dbReference type="PANTHER" id="PTHR13460">
    <property type="match status" value="1"/>
</dbReference>
<keyword evidence="4" id="KW-0732">Signal</keyword>
<keyword evidence="8" id="KW-0325">Glycoprotein</keyword>
<evidence type="ECO:0000256" key="5">
    <source>
        <dbReference type="ARBA" id="ARBA00022824"/>
    </source>
</evidence>
<keyword evidence="3" id="KW-0812">Transmembrane</keyword>
<keyword evidence="5" id="KW-0256">Endoplasmic reticulum</keyword>
<evidence type="ECO:0000313" key="10">
    <source>
        <dbReference type="Proteomes" id="UP000095280"/>
    </source>
</evidence>
<dbReference type="WBParaSite" id="maker-uti_cns_0009213-snap-gene-0.3-mRNA-1">
    <property type="protein sequence ID" value="maker-uti_cns_0009213-snap-gene-0.3-mRNA-1"/>
    <property type="gene ID" value="maker-uti_cns_0009213-snap-gene-0.3"/>
</dbReference>
<evidence type="ECO:0000256" key="2">
    <source>
        <dbReference type="ARBA" id="ARBA00009141"/>
    </source>
</evidence>
<sequence length="282" mass="31030">MDMLPINVITIFLLLITCSLTHALDVIYAVNCGGQEHTDIHGIRYERDTLSVGIPSDYGRNLEIGRVVPQDQILYQTERYHTSSFTYELPIPGDGEYVLVLKFSEVWFANPNQKVFDVLLNSEHVIVSGLDIFARVGRGVAHDEIVPFRVKGDRLFVGSDNSQFYNRRLSLEFVKGDRDNPKINAIVLIKGSIEEVPRLPPIPGGQQPLEGGDLDQAVPDAAHDPAPAAASVEDEEATRRKRKVSGPKASDPYQADPASTALLPVLIAVAAALPLFFCLCKL</sequence>
<dbReference type="Proteomes" id="UP000095280">
    <property type="component" value="Unplaced"/>
</dbReference>
<comment type="subcellular location">
    <subcellularLocation>
        <location evidence="1">Endoplasmic reticulum membrane</location>
        <topology evidence="1">Single-pass type I membrane protein</topology>
    </subcellularLocation>
</comment>
<evidence type="ECO:0000256" key="1">
    <source>
        <dbReference type="ARBA" id="ARBA00004115"/>
    </source>
</evidence>
<protein>
    <submittedName>
        <fullName evidence="11">Malectin domain-containing protein</fullName>
    </submittedName>
</protein>
<evidence type="ECO:0000256" key="8">
    <source>
        <dbReference type="ARBA" id="ARBA00023180"/>
    </source>
</evidence>
<keyword evidence="7" id="KW-0472">Membrane</keyword>